<accession>F8JMS3</accession>
<feature type="domain" description="HTH marR-type" evidence="4">
    <location>
        <begin position="9"/>
        <end position="138"/>
    </location>
</feature>
<keyword evidence="6" id="KW-1185">Reference proteome</keyword>
<name>F8JMS3_STREN</name>
<dbReference type="AlphaFoldDB" id="F8JMS3"/>
<keyword evidence="5" id="KW-0614">Plasmid</keyword>
<dbReference type="SMART" id="SM00347">
    <property type="entry name" value="HTH_MARR"/>
    <property type="match status" value="1"/>
</dbReference>
<dbReference type="Gene3D" id="1.10.10.10">
    <property type="entry name" value="Winged helix-like DNA-binding domain superfamily/Winged helix DNA-binding domain"/>
    <property type="match status" value="1"/>
</dbReference>
<dbReference type="InterPro" id="IPR000835">
    <property type="entry name" value="HTH_MarR-typ"/>
</dbReference>
<dbReference type="GO" id="GO:0003700">
    <property type="term" value="F:DNA-binding transcription factor activity"/>
    <property type="evidence" value="ECO:0007669"/>
    <property type="project" value="InterPro"/>
</dbReference>
<dbReference type="Proteomes" id="UP000007842">
    <property type="component" value="Plasmid pSCATT"/>
</dbReference>
<evidence type="ECO:0000313" key="6">
    <source>
        <dbReference type="Proteomes" id="UP000007842"/>
    </source>
</evidence>
<dbReference type="RefSeq" id="WP_014151098.1">
    <property type="nucleotide sequence ID" value="NC_016113.1"/>
</dbReference>
<dbReference type="PROSITE" id="PS50995">
    <property type="entry name" value="HTH_MARR_2"/>
    <property type="match status" value="1"/>
</dbReference>
<keyword evidence="1" id="KW-0805">Transcription regulation</keyword>
<sequence>MSDTTHPSPADLVEPLARTVRAYHDELAEVAQRHGLTTAQARALIALDQPLSMRALADHLVCDASNATGLIARMEARGLVRRETAPHDRRSKVVTPTAPGRELAHRLRSDMHRLHTALTALTPAERAALLPLLDRLGDLLER</sequence>
<organism evidence="5 6">
    <name type="scientific">Streptantibioticus cattleyicolor (strain ATCC 35852 / DSM 46488 / JCM 4925 / NBRC 14057 / NRRL 8057)</name>
    <name type="common">Streptomyces cattleya</name>
    <dbReference type="NCBI Taxonomy" id="1003195"/>
    <lineage>
        <taxon>Bacteria</taxon>
        <taxon>Bacillati</taxon>
        <taxon>Actinomycetota</taxon>
        <taxon>Actinomycetes</taxon>
        <taxon>Kitasatosporales</taxon>
        <taxon>Streptomycetaceae</taxon>
        <taxon>Streptantibioticus</taxon>
    </lineage>
</organism>
<dbReference type="EMBL" id="CP003229">
    <property type="protein sequence ID" value="AEW99291.1"/>
    <property type="molecule type" value="Genomic_DNA"/>
</dbReference>
<dbReference type="PROSITE" id="PS01117">
    <property type="entry name" value="HTH_MARR_1"/>
    <property type="match status" value="1"/>
</dbReference>
<protein>
    <submittedName>
        <fullName evidence="5">Transcriptional regulator, MarR family</fullName>
    </submittedName>
</protein>
<dbReference type="InterPro" id="IPR039422">
    <property type="entry name" value="MarR/SlyA-like"/>
</dbReference>
<evidence type="ECO:0000256" key="3">
    <source>
        <dbReference type="ARBA" id="ARBA00023163"/>
    </source>
</evidence>
<dbReference type="InterPro" id="IPR036388">
    <property type="entry name" value="WH-like_DNA-bd_sf"/>
</dbReference>
<gene>
    <name evidence="5" type="ordered locus">SCATT_p10980</name>
</gene>
<proteinExistence type="predicted"/>
<evidence type="ECO:0000256" key="1">
    <source>
        <dbReference type="ARBA" id="ARBA00023015"/>
    </source>
</evidence>
<evidence type="ECO:0000313" key="5">
    <source>
        <dbReference type="EMBL" id="AEW99291.1"/>
    </source>
</evidence>
<geneLocation type="plasmid" evidence="5 6">
    <name>pSCATT</name>
</geneLocation>
<dbReference type="Pfam" id="PF12802">
    <property type="entry name" value="MarR_2"/>
    <property type="match status" value="1"/>
</dbReference>
<dbReference type="OrthoDB" id="162531at2"/>
<dbReference type="GO" id="GO:0006950">
    <property type="term" value="P:response to stress"/>
    <property type="evidence" value="ECO:0007669"/>
    <property type="project" value="TreeGrafter"/>
</dbReference>
<keyword evidence="2" id="KW-0238">DNA-binding</keyword>
<accession>G8XED7</accession>
<evidence type="ECO:0000259" key="4">
    <source>
        <dbReference type="PROSITE" id="PS50995"/>
    </source>
</evidence>
<dbReference type="PANTHER" id="PTHR33164">
    <property type="entry name" value="TRANSCRIPTIONAL REGULATOR, MARR FAMILY"/>
    <property type="match status" value="1"/>
</dbReference>
<dbReference type="PRINTS" id="PR00598">
    <property type="entry name" value="HTHMARR"/>
</dbReference>
<evidence type="ECO:0000256" key="2">
    <source>
        <dbReference type="ARBA" id="ARBA00023125"/>
    </source>
</evidence>
<dbReference type="KEGG" id="sct:SCAT_p0643"/>
<dbReference type="InterPro" id="IPR036390">
    <property type="entry name" value="WH_DNA-bd_sf"/>
</dbReference>
<dbReference type="InterPro" id="IPR023187">
    <property type="entry name" value="Tscrpt_reg_MarR-type_CS"/>
</dbReference>
<reference evidence="6" key="1">
    <citation type="submission" date="2011-12" db="EMBL/GenBank/DDBJ databases">
        <title>Complete genome sequence of Streptomyces cattleya strain DSM 46488.</title>
        <authorList>
            <person name="Ou H.-Y."/>
            <person name="Li P."/>
            <person name="Zhao C."/>
            <person name="O'Hagan D."/>
            <person name="Deng Z."/>
        </authorList>
    </citation>
    <scope>NUCLEOTIDE SEQUENCE [LARGE SCALE GENOMIC DNA]</scope>
    <source>
        <strain evidence="6">ATCC 35852 / DSM 46488 / JCM 4925 / NBRC 14057 / NRRL 8057</strain>
        <plasmid evidence="6">Plasmid pSCATT</plasmid>
    </source>
</reference>
<dbReference type="PATRIC" id="fig|1003195.11.peg.623"/>
<dbReference type="PANTHER" id="PTHR33164:SF99">
    <property type="entry name" value="MARR FAMILY REGULATORY PROTEIN"/>
    <property type="match status" value="1"/>
</dbReference>
<dbReference type="GO" id="GO:0003677">
    <property type="term" value="F:DNA binding"/>
    <property type="evidence" value="ECO:0007669"/>
    <property type="project" value="UniProtKB-KW"/>
</dbReference>
<dbReference type="HOGENOM" id="CLU_083287_27_8_11"/>
<dbReference type="KEGG" id="scy:SCATT_p10980"/>
<dbReference type="SUPFAM" id="SSF46785">
    <property type="entry name" value="Winged helix' DNA-binding domain"/>
    <property type="match status" value="1"/>
</dbReference>
<keyword evidence="3" id="KW-0804">Transcription</keyword>